<dbReference type="InterPro" id="IPR037257">
    <property type="entry name" value="T2SS_E_N_sf"/>
</dbReference>
<reference evidence="11" key="1">
    <citation type="submission" date="2017-08" db="EMBL/GenBank/DDBJ databases">
        <title>A dynamic microbial community with high functional redundancy inhabits the cold, oxic subseafloor aquifer.</title>
        <authorList>
            <person name="Tully B.J."/>
            <person name="Wheat C.G."/>
            <person name="Glazer B.T."/>
            <person name="Huber J.A."/>
        </authorList>
    </citation>
    <scope>NUCLEOTIDE SEQUENCE [LARGE SCALE GENOMIC DNA]</scope>
</reference>
<keyword evidence="5 8" id="KW-0653">Protein transport</keyword>
<keyword evidence="4 8" id="KW-0067">ATP-binding</keyword>
<comment type="subcellular location">
    <subcellularLocation>
        <location evidence="8">Cell inner membrane</location>
    </subcellularLocation>
</comment>
<comment type="catalytic activity">
    <reaction evidence="7">
        <text>ATP + H2O + cellular proteinSide 1 = ADP + phosphate + cellular proteinSide 2.</text>
        <dbReference type="EC" id="7.4.2.8"/>
    </reaction>
</comment>
<organism evidence="10 11">
    <name type="scientific">SAR86 cluster bacterium</name>
    <dbReference type="NCBI Taxonomy" id="2030880"/>
    <lineage>
        <taxon>Bacteria</taxon>
        <taxon>Pseudomonadati</taxon>
        <taxon>Pseudomonadota</taxon>
        <taxon>Gammaproteobacteria</taxon>
        <taxon>SAR86 cluster</taxon>
    </lineage>
</organism>
<evidence type="ECO:0000259" key="9">
    <source>
        <dbReference type="PROSITE" id="PS00662"/>
    </source>
</evidence>
<keyword evidence="3 8" id="KW-0547">Nucleotide-binding</keyword>
<dbReference type="Proteomes" id="UP000228987">
    <property type="component" value="Unassembled WGS sequence"/>
</dbReference>
<gene>
    <name evidence="10" type="primary">gspE</name>
    <name evidence="10" type="ORF">COA71_12680</name>
</gene>
<dbReference type="NCBIfam" id="TIGR02533">
    <property type="entry name" value="type_II_gspE"/>
    <property type="match status" value="1"/>
</dbReference>
<dbReference type="SMART" id="SM00382">
    <property type="entry name" value="AAA"/>
    <property type="match status" value="1"/>
</dbReference>
<dbReference type="GO" id="GO:0008564">
    <property type="term" value="F:protein-exporting ATPase activity"/>
    <property type="evidence" value="ECO:0007669"/>
    <property type="project" value="UniProtKB-EC"/>
</dbReference>
<dbReference type="FunFam" id="3.40.50.300:FF:000398">
    <property type="entry name" value="Type IV pilus assembly ATPase PilB"/>
    <property type="match status" value="1"/>
</dbReference>
<dbReference type="Gene3D" id="3.30.300.160">
    <property type="entry name" value="Type II secretion system, protein E, N-terminal domain"/>
    <property type="match status" value="1"/>
</dbReference>
<dbReference type="Pfam" id="PF00437">
    <property type="entry name" value="T2SSE"/>
    <property type="match status" value="1"/>
</dbReference>
<dbReference type="PROSITE" id="PS00662">
    <property type="entry name" value="T2SP_E"/>
    <property type="match status" value="1"/>
</dbReference>
<name>A0A2A5C880_9GAMM</name>
<comment type="caution">
    <text evidence="10">The sequence shown here is derived from an EMBL/GenBank/DDBJ whole genome shotgun (WGS) entry which is preliminary data.</text>
</comment>
<dbReference type="PANTHER" id="PTHR30258">
    <property type="entry name" value="TYPE II SECRETION SYSTEM PROTEIN GSPE-RELATED"/>
    <property type="match status" value="1"/>
</dbReference>
<evidence type="ECO:0000313" key="11">
    <source>
        <dbReference type="Proteomes" id="UP000228987"/>
    </source>
</evidence>
<dbReference type="GO" id="GO:0015628">
    <property type="term" value="P:protein secretion by the type II secretion system"/>
    <property type="evidence" value="ECO:0007669"/>
    <property type="project" value="UniProtKB-UniRule"/>
</dbReference>
<evidence type="ECO:0000313" key="10">
    <source>
        <dbReference type="EMBL" id="PCJ40017.1"/>
    </source>
</evidence>
<dbReference type="Gene3D" id="3.40.50.300">
    <property type="entry name" value="P-loop containing nucleotide triphosphate hydrolases"/>
    <property type="match status" value="1"/>
</dbReference>
<dbReference type="GO" id="GO:0005524">
    <property type="term" value="F:ATP binding"/>
    <property type="evidence" value="ECO:0007669"/>
    <property type="project" value="UniProtKB-UniRule"/>
</dbReference>
<evidence type="ECO:0000256" key="5">
    <source>
        <dbReference type="ARBA" id="ARBA00022927"/>
    </source>
</evidence>
<dbReference type="GO" id="GO:0015627">
    <property type="term" value="C:type II protein secretion system complex"/>
    <property type="evidence" value="ECO:0007669"/>
    <property type="project" value="UniProtKB-UniRule"/>
</dbReference>
<evidence type="ECO:0000256" key="3">
    <source>
        <dbReference type="ARBA" id="ARBA00022741"/>
    </source>
</evidence>
<accession>A0A2A5C880</accession>
<dbReference type="GO" id="GO:0005886">
    <property type="term" value="C:plasma membrane"/>
    <property type="evidence" value="ECO:0007669"/>
    <property type="project" value="UniProtKB-SubCell"/>
</dbReference>
<dbReference type="InterPro" id="IPR007831">
    <property type="entry name" value="T2SS_GspE_N"/>
</dbReference>
<comment type="function">
    <text evidence="8">ATPase component of the type II secretion system required for the energy-dependent secretion of extracellular factors such as proteases and toxins from the periplasm. Acts as a molecular motor to provide the energy that is required for assembly of the pseudopilus and the extrusion of substrates generated in the cytoplasm.</text>
</comment>
<evidence type="ECO:0000256" key="1">
    <source>
        <dbReference type="ARBA" id="ARBA00006611"/>
    </source>
</evidence>
<dbReference type="CDD" id="cd01129">
    <property type="entry name" value="PulE-GspE-like"/>
    <property type="match status" value="1"/>
</dbReference>
<dbReference type="GO" id="GO:0016887">
    <property type="term" value="F:ATP hydrolysis activity"/>
    <property type="evidence" value="ECO:0007669"/>
    <property type="project" value="TreeGrafter"/>
</dbReference>
<dbReference type="InterPro" id="IPR013369">
    <property type="entry name" value="T2SS_GspE"/>
</dbReference>
<dbReference type="SUPFAM" id="SSF160246">
    <property type="entry name" value="EspE N-terminal domain-like"/>
    <property type="match status" value="1"/>
</dbReference>
<dbReference type="InterPro" id="IPR001482">
    <property type="entry name" value="T2SS/T4SS_dom"/>
</dbReference>
<proteinExistence type="inferred from homology"/>
<protein>
    <recommendedName>
        <fullName evidence="8">Type II secretion system protein E</fullName>
        <shortName evidence="8">T2SS protein E</shortName>
    </recommendedName>
    <alternativeName>
        <fullName evidence="8">Type II traffic warden ATPase</fullName>
    </alternativeName>
</protein>
<dbReference type="AlphaFoldDB" id="A0A2A5C880"/>
<dbReference type="EMBL" id="NVWI01000011">
    <property type="protein sequence ID" value="PCJ40017.1"/>
    <property type="molecule type" value="Genomic_DNA"/>
</dbReference>
<dbReference type="PANTHER" id="PTHR30258:SF2">
    <property type="entry name" value="COMG OPERON PROTEIN 1"/>
    <property type="match status" value="1"/>
</dbReference>
<evidence type="ECO:0000256" key="8">
    <source>
        <dbReference type="RuleBase" id="RU366070"/>
    </source>
</evidence>
<dbReference type="InterPro" id="IPR003593">
    <property type="entry name" value="AAA+_ATPase"/>
</dbReference>
<evidence type="ECO:0000256" key="7">
    <source>
        <dbReference type="ARBA" id="ARBA00034006"/>
    </source>
</evidence>
<feature type="domain" description="Bacterial type II secretion system protein E" evidence="9">
    <location>
        <begin position="388"/>
        <end position="402"/>
    </location>
</feature>
<evidence type="ECO:0000256" key="2">
    <source>
        <dbReference type="ARBA" id="ARBA00022448"/>
    </source>
</evidence>
<dbReference type="Pfam" id="PF05157">
    <property type="entry name" value="MshEN"/>
    <property type="match status" value="1"/>
</dbReference>
<dbReference type="InterPro" id="IPR027417">
    <property type="entry name" value="P-loop_NTPase"/>
</dbReference>
<dbReference type="Gene3D" id="3.30.450.90">
    <property type="match status" value="1"/>
</dbReference>
<keyword evidence="6" id="KW-1278">Translocase</keyword>
<dbReference type="FunFam" id="3.30.450.90:FF:000001">
    <property type="entry name" value="Type II secretion system ATPase GspE"/>
    <property type="match status" value="1"/>
</dbReference>
<comment type="similarity">
    <text evidence="1 8">Belongs to the GSP E family.</text>
</comment>
<dbReference type="SUPFAM" id="SSF52540">
    <property type="entry name" value="P-loop containing nucleoside triphosphate hydrolases"/>
    <property type="match status" value="1"/>
</dbReference>
<evidence type="ECO:0000256" key="4">
    <source>
        <dbReference type="ARBA" id="ARBA00022840"/>
    </source>
</evidence>
<keyword evidence="2 8" id="KW-0813">Transport</keyword>
<evidence type="ECO:0000256" key="6">
    <source>
        <dbReference type="ARBA" id="ARBA00022967"/>
    </source>
</evidence>
<sequence>MSILGIQKEVVRSKLEAYLIEKGKLSEDALKNSITISEPGISGLGDILAKTGLVSDVDIAQAYSDILDLPLLKDKELENIEFSSDTFKESYLRAGALLPLAESDSTITTVTANPEDTFSIEAMALASGKNIQLKIGTAQQIEKGLNSLYGNTQSQMDGIIKHLDSHDENDASEVFIDDLLDQAADAPIVKLVNFIIEKAVEARASDIHFEPFENKLKVRYRIDGILQLTESPPAHSTAAVVSRIKLMAKLNVAERRLPQDGAMQIRIQGKLIDIRISTTPTLHGESLVLRILDQNNIALELIDLGFSEEQLSNIHNILKSPHGIVLVTGPTGSGKTTTLYAALKVLNTDEQKIMTVEDPVEYQLEGINQIQAKPEIGLDFSQALRSIVRQDPDIIMIGEMRDLTTAKTAVQSALTGHLVLSTLHTNDAGSSITRLLDMGIENYLTNSTLNAVIAQRLIRRLCQYCKEEFTPPAQLITQLGLDALSNDKNIRLYRAKGCANCEHTGYKGRIVIAEILRMTDKLRQEILQGADASTLQKIAIADGMSDLKTDGLTKALAGITTIEEVARVSFL</sequence>